<dbReference type="GO" id="GO:0000938">
    <property type="term" value="C:GARP complex"/>
    <property type="evidence" value="ECO:0007669"/>
    <property type="project" value="TreeGrafter"/>
</dbReference>
<dbReference type="GO" id="GO:0019905">
    <property type="term" value="F:syntaxin binding"/>
    <property type="evidence" value="ECO:0007669"/>
    <property type="project" value="TreeGrafter"/>
</dbReference>
<dbReference type="InterPro" id="IPR007258">
    <property type="entry name" value="Vps52"/>
</dbReference>
<dbReference type="GO" id="GO:0042147">
    <property type="term" value="P:retrograde transport, endosome to Golgi"/>
    <property type="evidence" value="ECO:0007669"/>
    <property type="project" value="TreeGrafter"/>
</dbReference>
<dbReference type="PANTHER" id="PTHR14190">
    <property type="entry name" value="SUPPRESSOR OF ACTIN MUTATIONS 2/VACUOLAR PROTEIN SORTING 52"/>
    <property type="match status" value="1"/>
</dbReference>
<reference evidence="3 4" key="1">
    <citation type="journal article" date="2014" name="Agronomy (Basel)">
        <title>A Draft Genome Sequence for Ensete ventricosum, the Drought-Tolerant Tree Against Hunger.</title>
        <authorList>
            <person name="Harrison J."/>
            <person name="Moore K.A."/>
            <person name="Paszkiewicz K."/>
            <person name="Jones T."/>
            <person name="Grant M."/>
            <person name="Ambacheew D."/>
            <person name="Muzemil S."/>
            <person name="Studholme D.J."/>
        </authorList>
    </citation>
    <scope>NUCLEOTIDE SEQUENCE [LARGE SCALE GENOMIC DNA]</scope>
</reference>
<dbReference type="EMBL" id="AMZH03000059">
    <property type="protein sequence ID" value="RRT85796.1"/>
    <property type="molecule type" value="Genomic_DNA"/>
</dbReference>
<feature type="region of interest" description="Disordered" evidence="1">
    <location>
        <begin position="1"/>
        <end position="21"/>
    </location>
</feature>
<protein>
    <recommendedName>
        <fullName evidence="2">Vps52 C-terminal domain-containing protein</fullName>
    </recommendedName>
</protein>
<evidence type="ECO:0000313" key="4">
    <source>
        <dbReference type="Proteomes" id="UP000287651"/>
    </source>
</evidence>
<gene>
    <name evidence="3" type="ORF">B296_00006930</name>
</gene>
<name>A0A427BBP8_ENSVE</name>
<evidence type="ECO:0000259" key="2">
    <source>
        <dbReference type="Pfam" id="PF20655"/>
    </source>
</evidence>
<comment type="caution">
    <text evidence="3">The sequence shown here is derived from an EMBL/GenBank/DDBJ whole genome shotgun (WGS) entry which is preliminary data.</text>
</comment>
<evidence type="ECO:0000256" key="1">
    <source>
        <dbReference type="SAM" id="MobiDB-lite"/>
    </source>
</evidence>
<dbReference type="Proteomes" id="UP000287651">
    <property type="component" value="Unassembled WGS sequence"/>
</dbReference>
<sequence>MPWYQVRGGVGGGGRGGGEVEELEKKKKWRRRRVLSPWQCTAGTAGKGRQHERELIMFRRRIPCLDSYLDKLDLNLERLRMAVDDLLVKLAKAFAKPKSQTVFLINNYDMTIAILKVRSNIWLWFLIHVINQLSYNLLWSMCLLDGFGKIDVQEAGTGGGKLQEHFEELLKSNIGVYVEELLLEHFGDLIRFVKSNACELGDKILNSKYNEFHYNLNCLFY</sequence>
<dbReference type="GO" id="GO:0006896">
    <property type="term" value="P:Golgi to vacuole transport"/>
    <property type="evidence" value="ECO:0007669"/>
    <property type="project" value="TreeGrafter"/>
</dbReference>
<dbReference type="AlphaFoldDB" id="A0A427BBP8"/>
<feature type="domain" description="Vps52 C-terminal" evidence="2">
    <location>
        <begin position="72"/>
        <end position="118"/>
    </location>
</feature>
<accession>A0A427BBP8</accession>
<dbReference type="GO" id="GO:0032456">
    <property type="term" value="P:endocytic recycling"/>
    <property type="evidence" value="ECO:0007669"/>
    <property type="project" value="TreeGrafter"/>
</dbReference>
<proteinExistence type="predicted"/>
<dbReference type="InterPro" id="IPR048361">
    <property type="entry name" value="Vps52_C"/>
</dbReference>
<dbReference type="Pfam" id="PF20655">
    <property type="entry name" value="Vps52_C"/>
    <property type="match status" value="1"/>
</dbReference>
<organism evidence="3 4">
    <name type="scientific">Ensete ventricosum</name>
    <name type="common">Abyssinian banana</name>
    <name type="synonym">Musa ensete</name>
    <dbReference type="NCBI Taxonomy" id="4639"/>
    <lineage>
        <taxon>Eukaryota</taxon>
        <taxon>Viridiplantae</taxon>
        <taxon>Streptophyta</taxon>
        <taxon>Embryophyta</taxon>
        <taxon>Tracheophyta</taxon>
        <taxon>Spermatophyta</taxon>
        <taxon>Magnoliopsida</taxon>
        <taxon>Liliopsida</taxon>
        <taxon>Zingiberales</taxon>
        <taxon>Musaceae</taxon>
        <taxon>Ensete</taxon>
    </lineage>
</organism>
<dbReference type="GO" id="GO:0005829">
    <property type="term" value="C:cytosol"/>
    <property type="evidence" value="ECO:0007669"/>
    <property type="project" value="GOC"/>
</dbReference>
<dbReference type="PANTHER" id="PTHR14190:SF7">
    <property type="entry name" value="VACUOLAR PROTEIN SORTING-ASSOCIATED PROTEIN 52 HOMOLOG"/>
    <property type="match status" value="1"/>
</dbReference>
<evidence type="ECO:0000313" key="3">
    <source>
        <dbReference type="EMBL" id="RRT85796.1"/>
    </source>
</evidence>
<feature type="compositionally biased region" description="Gly residues" evidence="1">
    <location>
        <begin position="8"/>
        <end position="17"/>
    </location>
</feature>